<dbReference type="SUPFAM" id="SSF53448">
    <property type="entry name" value="Nucleotide-diphospho-sugar transferases"/>
    <property type="match status" value="1"/>
</dbReference>
<dbReference type="CDD" id="cd00761">
    <property type="entry name" value="Glyco_tranf_GTA_type"/>
    <property type="match status" value="1"/>
</dbReference>
<proteinExistence type="predicted"/>
<dbReference type="Gene3D" id="3.90.550.10">
    <property type="entry name" value="Spore Coat Polysaccharide Biosynthesis Protein SpsA, Chain A"/>
    <property type="match status" value="1"/>
</dbReference>
<dbReference type="HOGENOM" id="CLU_457471_0_0_1"/>
<evidence type="ECO:0000259" key="2">
    <source>
        <dbReference type="Pfam" id="PF00535"/>
    </source>
</evidence>
<reference evidence="3" key="2">
    <citation type="submission" date="2024-10" db="UniProtKB">
        <authorList>
            <consortium name="EnsemblProtists"/>
        </authorList>
    </citation>
    <scope>IDENTIFICATION</scope>
</reference>
<feature type="domain" description="Glycosyltransferase 2-like" evidence="2">
    <location>
        <begin position="32"/>
        <end position="152"/>
    </location>
</feature>
<organism evidence="3 4">
    <name type="scientific">Emiliania huxleyi (strain CCMP1516)</name>
    <dbReference type="NCBI Taxonomy" id="280463"/>
    <lineage>
        <taxon>Eukaryota</taxon>
        <taxon>Haptista</taxon>
        <taxon>Haptophyta</taxon>
        <taxon>Prymnesiophyceae</taxon>
        <taxon>Isochrysidales</taxon>
        <taxon>Noelaerhabdaceae</taxon>
        <taxon>Emiliania</taxon>
    </lineage>
</organism>
<dbReference type="KEGG" id="ehx:EMIHUDRAFT_205367"/>
<evidence type="ECO:0000313" key="4">
    <source>
        <dbReference type="Proteomes" id="UP000013827"/>
    </source>
</evidence>
<accession>A0A0D3JS80</accession>
<dbReference type="Pfam" id="PF00535">
    <property type="entry name" value="Glycos_transf_2"/>
    <property type="match status" value="1"/>
</dbReference>
<dbReference type="EnsemblProtists" id="EOD26365">
    <property type="protein sequence ID" value="EOD26365"/>
    <property type="gene ID" value="EMIHUDRAFT_205367"/>
</dbReference>
<reference evidence="4" key="1">
    <citation type="journal article" date="2013" name="Nature">
        <title>Pan genome of the phytoplankton Emiliania underpins its global distribution.</title>
        <authorList>
            <person name="Read B.A."/>
            <person name="Kegel J."/>
            <person name="Klute M.J."/>
            <person name="Kuo A."/>
            <person name="Lefebvre S.C."/>
            <person name="Maumus F."/>
            <person name="Mayer C."/>
            <person name="Miller J."/>
            <person name="Monier A."/>
            <person name="Salamov A."/>
            <person name="Young J."/>
            <person name="Aguilar M."/>
            <person name="Claverie J.M."/>
            <person name="Frickenhaus S."/>
            <person name="Gonzalez K."/>
            <person name="Herman E.K."/>
            <person name="Lin Y.C."/>
            <person name="Napier J."/>
            <person name="Ogata H."/>
            <person name="Sarno A.F."/>
            <person name="Shmutz J."/>
            <person name="Schroeder D."/>
            <person name="de Vargas C."/>
            <person name="Verret F."/>
            <person name="von Dassow P."/>
            <person name="Valentin K."/>
            <person name="Van de Peer Y."/>
            <person name="Wheeler G."/>
            <person name="Dacks J.B."/>
            <person name="Delwiche C.F."/>
            <person name="Dyhrman S.T."/>
            <person name="Glockner G."/>
            <person name="John U."/>
            <person name="Richards T."/>
            <person name="Worden A.Z."/>
            <person name="Zhang X."/>
            <person name="Grigoriev I.V."/>
            <person name="Allen A.E."/>
            <person name="Bidle K."/>
            <person name="Borodovsky M."/>
            <person name="Bowler C."/>
            <person name="Brownlee C."/>
            <person name="Cock J.M."/>
            <person name="Elias M."/>
            <person name="Gladyshev V.N."/>
            <person name="Groth M."/>
            <person name="Guda C."/>
            <person name="Hadaegh A."/>
            <person name="Iglesias-Rodriguez M.D."/>
            <person name="Jenkins J."/>
            <person name="Jones B.M."/>
            <person name="Lawson T."/>
            <person name="Leese F."/>
            <person name="Lindquist E."/>
            <person name="Lobanov A."/>
            <person name="Lomsadze A."/>
            <person name="Malik S.B."/>
            <person name="Marsh M.E."/>
            <person name="Mackinder L."/>
            <person name="Mock T."/>
            <person name="Mueller-Roeber B."/>
            <person name="Pagarete A."/>
            <person name="Parker M."/>
            <person name="Probert I."/>
            <person name="Quesneville H."/>
            <person name="Raines C."/>
            <person name="Rensing S.A."/>
            <person name="Riano-Pachon D.M."/>
            <person name="Richier S."/>
            <person name="Rokitta S."/>
            <person name="Shiraiwa Y."/>
            <person name="Soanes D.M."/>
            <person name="van der Giezen M."/>
            <person name="Wahlund T.M."/>
            <person name="Williams B."/>
            <person name="Wilson W."/>
            <person name="Wolfe G."/>
            <person name="Wurch L.L."/>
        </authorList>
    </citation>
    <scope>NUCLEOTIDE SEQUENCE</scope>
</reference>
<dbReference type="InterPro" id="IPR001173">
    <property type="entry name" value="Glyco_trans_2-like"/>
</dbReference>
<dbReference type="Proteomes" id="UP000013827">
    <property type="component" value="Unassembled WGS sequence"/>
</dbReference>
<dbReference type="PaxDb" id="2903-EOD26365"/>
<dbReference type="AlphaFoldDB" id="A0A0D3JS80"/>
<dbReference type="GeneID" id="17271911"/>
<dbReference type="GO" id="GO:0016758">
    <property type="term" value="F:hexosyltransferase activity"/>
    <property type="evidence" value="ECO:0007669"/>
    <property type="project" value="UniProtKB-ARBA"/>
</dbReference>
<evidence type="ECO:0000256" key="1">
    <source>
        <dbReference type="SAM" id="SignalP"/>
    </source>
</evidence>
<dbReference type="PANTHER" id="PTHR22916:SF3">
    <property type="entry name" value="UDP-GLCNAC:BETAGAL BETA-1,3-N-ACETYLGLUCOSAMINYLTRANSFERASE-LIKE PROTEIN 1"/>
    <property type="match status" value="1"/>
</dbReference>
<dbReference type="InterPro" id="IPR029044">
    <property type="entry name" value="Nucleotide-diphossugar_trans"/>
</dbReference>
<protein>
    <recommendedName>
        <fullName evidence="2">Glycosyltransferase 2-like domain-containing protein</fullName>
    </recommendedName>
</protein>
<keyword evidence="4" id="KW-1185">Reference proteome</keyword>
<sequence>MHRAVSFLLLALACAFTAAAQVTGIHSKPLVSVVLVTCGRPEYLKLALAQIHEQSYPNLEVVLVVDGTPVDLSREPRLHVHPASSFTTPSSTNLLDVRVVQFDHRATVGEKRNAAVLTARGEILVHWDDDDLYDPTRIEAQIAPLLDNTARMSALVYSHAAAHAADGPPQWYSVKKSGAAQVMPASLAYKKSSALALGLFPNVSLGEDIGLIQAGLSSCEQLATARAFTKLCCSCHSSARCCPLAALLEHVAVPSVYTRHGGHAGNTWQWAEDRSMESHGFGASARPRFVSDVLLQAYMAAEADTSTRGACDVVARELPTFTEHTFPKLPPRCCEGSADPSRCLTKAEVEGRARRRLQYSYAYGEQDPHLHFAHGGRADFRGRDNQIYNFLSAPNLAVNVKTEAASFKLHGGKLTVDGSFMTEAHIVARVGGTKRKWANVSFWASKLNDANWGWRMIGGSCGGHHFNLGPGGVKTCEELSIKVDLSSATFSLGNWTIIARGNAVYDRLSGPTHRLDVDFKSHGDAAARSLPHGIVGQSFSWSSARNGKTDEYPATGYYKTAAMAEGAIQGEAAMYEVLGPYATRFAFSRFDGEEQTVSPASPPVFGDASATD</sequence>
<feature type="chain" id="PRO_5044205853" description="Glycosyltransferase 2-like domain-containing protein" evidence="1">
    <location>
        <begin position="21"/>
        <end position="612"/>
    </location>
</feature>
<keyword evidence="1" id="KW-0732">Signal</keyword>
<name>A0A0D3JS80_EMIH1</name>
<dbReference type="PANTHER" id="PTHR22916">
    <property type="entry name" value="GLYCOSYLTRANSFERASE"/>
    <property type="match status" value="1"/>
</dbReference>
<feature type="signal peptide" evidence="1">
    <location>
        <begin position="1"/>
        <end position="20"/>
    </location>
</feature>
<dbReference type="RefSeq" id="XP_005778794.1">
    <property type="nucleotide sequence ID" value="XM_005778737.1"/>
</dbReference>
<evidence type="ECO:0000313" key="3">
    <source>
        <dbReference type="EnsemblProtists" id="EOD26365"/>
    </source>
</evidence>